<feature type="region of interest" description="Domain I" evidence="6">
    <location>
        <begin position="1"/>
        <end position="64"/>
    </location>
</feature>
<keyword evidence="9" id="KW-1185">Reference proteome</keyword>
<gene>
    <name evidence="6 8" type="primary">ruvA</name>
    <name evidence="8" type="ORF">A1019T_02227</name>
</gene>
<evidence type="ECO:0000256" key="2">
    <source>
        <dbReference type="ARBA" id="ARBA00022763"/>
    </source>
</evidence>
<dbReference type="CDD" id="cd14332">
    <property type="entry name" value="UBA_RuvA_C"/>
    <property type="match status" value="1"/>
</dbReference>
<dbReference type="SUPFAM" id="SSF47781">
    <property type="entry name" value="RuvA domain 2-like"/>
    <property type="match status" value="1"/>
</dbReference>
<feature type="region of interest" description="Domain III" evidence="6">
    <location>
        <begin position="155"/>
        <end position="210"/>
    </location>
</feature>
<evidence type="ECO:0000259" key="7">
    <source>
        <dbReference type="SMART" id="SM00278"/>
    </source>
</evidence>
<evidence type="ECO:0000256" key="4">
    <source>
        <dbReference type="ARBA" id="ARBA00023172"/>
    </source>
</evidence>
<dbReference type="AlphaFoldDB" id="A0A1R4EI83"/>
<evidence type="ECO:0000256" key="3">
    <source>
        <dbReference type="ARBA" id="ARBA00023125"/>
    </source>
</evidence>
<sequence>MIGLIEGKVCHLSAPVACIMTTSGVGYEIELPLPDFCQLQLDASVAVWTHLHVREDAQLLYGFVKHQERDVFRQLIRINGVGAKMALAMMSTMSAPELKHAVETDNEVALTRVPGIGKKTAQRLLIELKGKFDNIENSGGLFEEPEGAPKSAAGSEGVILAEVESALISLGYRDKEAQKAIKAARETEAGQNIVDTQSLLKLTLQQLSSF</sequence>
<evidence type="ECO:0000256" key="5">
    <source>
        <dbReference type="ARBA" id="ARBA00023204"/>
    </source>
</evidence>
<dbReference type="Pfam" id="PF07499">
    <property type="entry name" value="RuvA_C"/>
    <property type="match status" value="1"/>
</dbReference>
<dbReference type="Gene3D" id="1.10.150.20">
    <property type="entry name" value="5' to 3' exonuclease, C-terminal subdomain"/>
    <property type="match status" value="1"/>
</dbReference>
<keyword evidence="8" id="KW-0067">ATP-binding</keyword>
<dbReference type="GO" id="GO:0000400">
    <property type="term" value="F:four-way junction DNA binding"/>
    <property type="evidence" value="ECO:0007669"/>
    <property type="project" value="UniProtKB-UniRule"/>
</dbReference>
<dbReference type="SMART" id="SM00278">
    <property type="entry name" value="HhH1"/>
    <property type="match status" value="2"/>
</dbReference>
<dbReference type="SUPFAM" id="SSF50249">
    <property type="entry name" value="Nucleic acid-binding proteins"/>
    <property type="match status" value="1"/>
</dbReference>
<dbReference type="SUPFAM" id="SSF46929">
    <property type="entry name" value="DNA helicase RuvA subunit, C-terminal domain"/>
    <property type="match status" value="1"/>
</dbReference>
<keyword evidence="3 6" id="KW-0238">DNA-binding</keyword>
<dbReference type="GO" id="GO:0006281">
    <property type="term" value="P:DNA repair"/>
    <property type="evidence" value="ECO:0007669"/>
    <property type="project" value="UniProtKB-UniRule"/>
</dbReference>
<dbReference type="InterPro" id="IPR012340">
    <property type="entry name" value="NA-bd_OB-fold"/>
</dbReference>
<comment type="subunit">
    <text evidence="6">Homotetramer. Forms an RuvA(8)-RuvB(12)-Holliday junction (HJ) complex. HJ DNA is sandwiched between 2 RuvA tetramers; dsDNA enters through RuvA and exits via RuvB. An RuvB hexamer assembles on each DNA strand where it exits the tetramer. Each RuvB hexamer is contacted by two RuvA subunits (via domain III) on 2 adjacent RuvB subunits; this complex drives branch migration. In the full resolvosome a probable DNA-RuvA(4)-RuvB(12)-RuvC(2) complex forms which resolves the HJ.</text>
</comment>
<dbReference type="RefSeq" id="WP_077449595.1">
    <property type="nucleotide sequence ID" value="NZ_FUGD01000131.1"/>
</dbReference>
<dbReference type="STRING" id="1945520.A1019T_02227"/>
<dbReference type="InterPro" id="IPR000085">
    <property type="entry name" value="RuvA"/>
</dbReference>
<dbReference type="GO" id="GO:0005524">
    <property type="term" value="F:ATP binding"/>
    <property type="evidence" value="ECO:0007669"/>
    <property type="project" value="InterPro"/>
</dbReference>
<evidence type="ECO:0000256" key="1">
    <source>
        <dbReference type="ARBA" id="ARBA00022490"/>
    </source>
</evidence>
<dbReference type="Gene3D" id="2.40.50.140">
    <property type="entry name" value="Nucleic acid-binding proteins"/>
    <property type="match status" value="1"/>
</dbReference>
<comment type="domain">
    <text evidence="6">Has three domains with a flexible linker between the domains II and III and assumes an 'L' shape. Domain III is highly mobile and contacts RuvB.</text>
</comment>
<dbReference type="NCBIfam" id="TIGR00084">
    <property type="entry name" value="ruvA"/>
    <property type="match status" value="1"/>
</dbReference>
<comment type="subcellular location">
    <subcellularLocation>
        <location evidence="6">Cytoplasm</location>
    </subcellularLocation>
</comment>
<dbReference type="EMBL" id="FUGD01000131">
    <property type="protein sequence ID" value="SJM38237.1"/>
    <property type="molecule type" value="Genomic_DNA"/>
</dbReference>
<accession>A0A1R4EI83</accession>
<keyword evidence="1 6" id="KW-0963">Cytoplasm</keyword>
<keyword evidence="4 6" id="KW-0233">DNA recombination</keyword>
<dbReference type="Proteomes" id="UP000188169">
    <property type="component" value="Unassembled WGS sequence"/>
</dbReference>
<comment type="caution">
    <text evidence="6">Lacks conserved residue(s) required for the propagation of feature annotation.</text>
</comment>
<protein>
    <recommendedName>
        <fullName evidence="6">Holliday junction branch migration complex subunit RuvA</fullName>
    </recommendedName>
</protein>
<dbReference type="InterPro" id="IPR010994">
    <property type="entry name" value="RuvA_2-like"/>
</dbReference>
<dbReference type="Pfam" id="PF14520">
    <property type="entry name" value="HHH_5"/>
    <property type="match status" value="1"/>
</dbReference>
<dbReference type="HAMAP" id="MF_00031">
    <property type="entry name" value="DNA_HJ_migration_RuvA"/>
    <property type="match status" value="1"/>
</dbReference>
<dbReference type="GO" id="GO:0005737">
    <property type="term" value="C:cytoplasm"/>
    <property type="evidence" value="ECO:0007669"/>
    <property type="project" value="UniProtKB-SubCell"/>
</dbReference>
<keyword evidence="2 6" id="KW-0227">DNA damage</keyword>
<dbReference type="Gene3D" id="1.10.8.10">
    <property type="entry name" value="DNA helicase RuvA subunit, C-terminal domain"/>
    <property type="match status" value="1"/>
</dbReference>
<dbReference type="OrthoDB" id="5293449at2"/>
<dbReference type="Pfam" id="PF01330">
    <property type="entry name" value="RuvA_N"/>
    <property type="match status" value="1"/>
</dbReference>
<keyword evidence="5 6" id="KW-0234">DNA repair</keyword>
<dbReference type="GO" id="GO:0006310">
    <property type="term" value="P:DNA recombination"/>
    <property type="evidence" value="ECO:0007669"/>
    <property type="project" value="UniProtKB-UniRule"/>
</dbReference>
<evidence type="ECO:0000256" key="6">
    <source>
        <dbReference type="HAMAP-Rule" id="MF_00031"/>
    </source>
</evidence>
<keyword evidence="8" id="KW-0378">Hydrolase</keyword>
<dbReference type="GO" id="GO:0009378">
    <property type="term" value="F:four-way junction helicase activity"/>
    <property type="evidence" value="ECO:0007669"/>
    <property type="project" value="InterPro"/>
</dbReference>
<dbReference type="GO" id="GO:0048476">
    <property type="term" value="C:Holliday junction resolvase complex"/>
    <property type="evidence" value="ECO:0007669"/>
    <property type="project" value="UniProtKB-UniRule"/>
</dbReference>
<comment type="similarity">
    <text evidence="6">Belongs to the RuvA family.</text>
</comment>
<keyword evidence="8" id="KW-0347">Helicase</keyword>
<feature type="domain" description="Helix-hairpin-helix DNA-binding motif class 1" evidence="7">
    <location>
        <begin position="108"/>
        <end position="127"/>
    </location>
</feature>
<reference evidence="9" key="1">
    <citation type="submission" date="2017-02" db="EMBL/GenBank/DDBJ databases">
        <authorList>
            <person name="Mornico D."/>
        </authorList>
    </citation>
    <scope>NUCLEOTIDE SEQUENCE [LARGE SCALE GENOMIC DNA]</scope>
</reference>
<dbReference type="GO" id="GO:0009379">
    <property type="term" value="C:Holliday junction helicase complex"/>
    <property type="evidence" value="ECO:0007669"/>
    <property type="project" value="InterPro"/>
</dbReference>
<evidence type="ECO:0000313" key="9">
    <source>
        <dbReference type="Proteomes" id="UP000188169"/>
    </source>
</evidence>
<dbReference type="InterPro" id="IPR003583">
    <property type="entry name" value="Hlx-hairpin-Hlx_DNA-bd_motif"/>
</dbReference>
<dbReference type="InterPro" id="IPR011114">
    <property type="entry name" value="RuvA_C"/>
</dbReference>
<dbReference type="GO" id="GO:0016787">
    <property type="term" value="F:hydrolase activity"/>
    <property type="evidence" value="ECO:0007669"/>
    <property type="project" value="UniProtKB-KW"/>
</dbReference>
<dbReference type="InterPro" id="IPR013849">
    <property type="entry name" value="DNA_helicase_Holl-junc_RuvA_I"/>
</dbReference>
<organism evidence="8 9">
    <name type="scientific">Psychrobacter pasteurii</name>
    <dbReference type="NCBI Taxonomy" id="1945520"/>
    <lineage>
        <taxon>Bacteria</taxon>
        <taxon>Pseudomonadati</taxon>
        <taxon>Pseudomonadota</taxon>
        <taxon>Gammaproteobacteria</taxon>
        <taxon>Moraxellales</taxon>
        <taxon>Moraxellaceae</taxon>
        <taxon>Psychrobacter</taxon>
    </lineage>
</organism>
<evidence type="ECO:0000313" key="8">
    <source>
        <dbReference type="EMBL" id="SJM38237.1"/>
    </source>
</evidence>
<keyword evidence="8" id="KW-0547">Nucleotide-binding</keyword>
<feature type="domain" description="Helix-hairpin-helix DNA-binding motif class 1" evidence="7">
    <location>
        <begin position="73"/>
        <end position="92"/>
    </location>
</feature>
<dbReference type="InterPro" id="IPR036267">
    <property type="entry name" value="RuvA_C_sf"/>
</dbReference>
<comment type="function">
    <text evidence="6">The RuvA-RuvB-RuvC complex processes Holliday junction (HJ) DNA during genetic recombination and DNA repair, while the RuvA-RuvB complex plays an important role in the rescue of blocked DNA replication forks via replication fork reversal (RFR). RuvA specifically binds to HJ cruciform DNA, conferring on it an open structure. The RuvB hexamer acts as an ATP-dependent pump, pulling dsDNA into and through the RuvAB complex. HJ branch migration allows RuvC to scan DNA until it finds its consensus sequence, where it cleaves and resolves the cruciform DNA.</text>
</comment>
<proteinExistence type="inferred from homology"/>
<name>A0A1R4EI83_9GAMM</name>